<sequence>MNAISSLFVGLALLCAAPAHAQDGKWPALNREGMALLQNGEYARGAEVTKSAIVIAEQEMGPDHPEVATSLNNLAAIYVHQGKYAQAVLLYKRSLTIYKKALGVRYALASAGENKFARLAKTAGTDQKTTVLASR</sequence>
<dbReference type="SMART" id="SM00028">
    <property type="entry name" value="TPR"/>
    <property type="match status" value="2"/>
</dbReference>
<keyword evidence="2" id="KW-0802">TPR repeat</keyword>
<dbReference type="SUPFAM" id="SSF48452">
    <property type="entry name" value="TPR-like"/>
    <property type="match status" value="1"/>
</dbReference>
<organism evidence="3">
    <name type="scientific">mine drainage metagenome</name>
    <dbReference type="NCBI Taxonomy" id="410659"/>
    <lineage>
        <taxon>unclassified sequences</taxon>
        <taxon>metagenomes</taxon>
        <taxon>ecological metagenomes</taxon>
    </lineage>
</organism>
<name>A0A1J5RTI5_9ZZZZ</name>
<dbReference type="EMBL" id="MLJW01000111">
    <property type="protein sequence ID" value="OIQ99009.1"/>
    <property type="molecule type" value="Genomic_DNA"/>
</dbReference>
<evidence type="ECO:0000313" key="3">
    <source>
        <dbReference type="EMBL" id="OIQ99009.1"/>
    </source>
</evidence>
<accession>A0A1J5RTI5</accession>
<keyword evidence="1" id="KW-0677">Repeat</keyword>
<dbReference type="InterPro" id="IPR019734">
    <property type="entry name" value="TPR_rpt"/>
</dbReference>
<dbReference type="InterPro" id="IPR011990">
    <property type="entry name" value="TPR-like_helical_dom_sf"/>
</dbReference>
<dbReference type="Gene3D" id="1.25.40.10">
    <property type="entry name" value="Tetratricopeptide repeat domain"/>
    <property type="match status" value="1"/>
</dbReference>
<dbReference type="PANTHER" id="PTHR45641:SF19">
    <property type="entry name" value="NEPHROCYSTIN-3"/>
    <property type="match status" value="1"/>
</dbReference>
<gene>
    <name evidence="3" type="ORF">GALL_189210</name>
</gene>
<reference evidence="3" key="1">
    <citation type="submission" date="2016-10" db="EMBL/GenBank/DDBJ databases">
        <title>Sequence of Gallionella enrichment culture.</title>
        <authorList>
            <person name="Poehlein A."/>
            <person name="Muehling M."/>
            <person name="Daniel R."/>
        </authorList>
    </citation>
    <scope>NUCLEOTIDE SEQUENCE</scope>
</reference>
<evidence type="ECO:0000256" key="2">
    <source>
        <dbReference type="ARBA" id="ARBA00022803"/>
    </source>
</evidence>
<dbReference type="Pfam" id="PF13424">
    <property type="entry name" value="TPR_12"/>
    <property type="match status" value="1"/>
</dbReference>
<protein>
    <submittedName>
        <fullName evidence="3">Tetratricopeptide repeat protein</fullName>
    </submittedName>
</protein>
<dbReference type="AlphaFoldDB" id="A0A1J5RTI5"/>
<comment type="caution">
    <text evidence="3">The sequence shown here is derived from an EMBL/GenBank/DDBJ whole genome shotgun (WGS) entry which is preliminary data.</text>
</comment>
<dbReference type="PROSITE" id="PS50005">
    <property type="entry name" value="TPR"/>
    <property type="match status" value="1"/>
</dbReference>
<evidence type="ECO:0000256" key="1">
    <source>
        <dbReference type="ARBA" id="ARBA00022737"/>
    </source>
</evidence>
<proteinExistence type="predicted"/>
<dbReference type="PANTHER" id="PTHR45641">
    <property type="entry name" value="TETRATRICOPEPTIDE REPEAT PROTEIN (AFU_ORTHOLOGUE AFUA_6G03870)"/>
    <property type="match status" value="1"/>
</dbReference>